<sequence>MSESGPPYLHARYQIVSIDWNVPLDSNTKLARNGNLSQTVTTSLDPQSYYRDLSVAVLAVQQKLNDELTRWKEHVGDAERFKEGAGQAGDKLPSSTRHATGGDEVSDDQSGDEETL</sequence>
<organism evidence="2 3">
    <name type="scientific">Kockovaella imperatae</name>
    <dbReference type="NCBI Taxonomy" id="4999"/>
    <lineage>
        <taxon>Eukaryota</taxon>
        <taxon>Fungi</taxon>
        <taxon>Dikarya</taxon>
        <taxon>Basidiomycota</taxon>
        <taxon>Agaricomycotina</taxon>
        <taxon>Tremellomycetes</taxon>
        <taxon>Tremellales</taxon>
        <taxon>Cuniculitremaceae</taxon>
        <taxon>Kockovaella</taxon>
    </lineage>
</organism>
<feature type="region of interest" description="Disordered" evidence="1">
    <location>
        <begin position="77"/>
        <end position="116"/>
    </location>
</feature>
<comment type="caution">
    <text evidence="2">The sequence shown here is derived from an EMBL/GenBank/DDBJ whole genome shotgun (WGS) entry which is preliminary data.</text>
</comment>
<dbReference type="AlphaFoldDB" id="A0A1Y1UI86"/>
<accession>A0A1Y1UI86</accession>
<feature type="compositionally biased region" description="Acidic residues" evidence="1">
    <location>
        <begin position="104"/>
        <end position="116"/>
    </location>
</feature>
<evidence type="ECO:0000313" key="3">
    <source>
        <dbReference type="Proteomes" id="UP000193218"/>
    </source>
</evidence>
<evidence type="ECO:0000313" key="2">
    <source>
        <dbReference type="EMBL" id="ORX37761.1"/>
    </source>
</evidence>
<dbReference type="GeneID" id="33557369"/>
<dbReference type="EMBL" id="NBSH01000005">
    <property type="protein sequence ID" value="ORX37761.1"/>
    <property type="molecule type" value="Genomic_DNA"/>
</dbReference>
<dbReference type="InParanoid" id="A0A1Y1UI86"/>
<evidence type="ECO:0008006" key="4">
    <source>
        <dbReference type="Google" id="ProtNLM"/>
    </source>
</evidence>
<name>A0A1Y1UI86_9TREE</name>
<keyword evidence="3" id="KW-1185">Reference proteome</keyword>
<dbReference type="OrthoDB" id="2553859at2759"/>
<dbReference type="RefSeq" id="XP_021871748.1">
    <property type="nucleotide sequence ID" value="XM_022015560.1"/>
</dbReference>
<evidence type="ECO:0000256" key="1">
    <source>
        <dbReference type="SAM" id="MobiDB-lite"/>
    </source>
</evidence>
<dbReference type="Proteomes" id="UP000193218">
    <property type="component" value="Unassembled WGS sequence"/>
</dbReference>
<gene>
    <name evidence="2" type="ORF">BD324DRAFT_623233</name>
</gene>
<proteinExistence type="predicted"/>
<reference evidence="2 3" key="1">
    <citation type="submission" date="2017-03" db="EMBL/GenBank/DDBJ databases">
        <title>Widespread Adenine N6-methylation of Active Genes in Fungi.</title>
        <authorList>
            <consortium name="DOE Joint Genome Institute"/>
            <person name="Mondo S.J."/>
            <person name="Dannebaum R.O."/>
            <person name="Kuo R.C."/>
            <person name="Louie K.B."/>
            <person name="Bewick A.J."/>
            <person name="Labutti K."/>
            <person name="Haridas S."/>
            <person name="Kuo A."/>
            <person name="Salamov A."/>
            <person name="Ahrendt S.R."/>
            <person name="Lau R."/>
            <person name="Bowen B.P."/>
            <person name="Lipzen A."/>
            <person name="Sullivan W."/>
            <person name="Andreopoulos W.B."/>
            <person name="Clum A."/>
            <person name="Lindquist E."/>
            <person name="Daum C."/>
            <person name="Northen T.R."/>
            <person name="Ramamoorthy G."/>
            <person name="Schmitz R.J."/>
            <person name="Gryganskyi A."/>
            <person name="Culley D."/>
            <person name="Magnuson J."/>
            <person name="James T.Y."/>
            <person name="O'Malley M.A."/>
            <person name="Stajich J.E."/>
            <person name="Spatafora J.W."/>
            <person name="Visel A."/>
            <person name="Grigoriev I.V."/>
        </authorList>
    </citation>
    <scope>NUCLEOTIDE SEQUENCE [LARGE SCALE GENOMIC DNA]</scope>
    <source>
        <strain evidence="2 3">NRRL Y-17943</strain>
    </source>
</reference>
<protein>
    <recommendedName>
        <fullName evidence="4">EKC/KEOPS complex subunit GON7</fullName>
    </recommendedName>
</protein>